<name>A0A9P4SIW0_9PEZI</name>
<evidence type="ECO:0000313" key="3">
    <source>
        <dbReference type="Proteomes" id="UP000799429"/>
    </source>
</evidence>
<dbReference type="OrthoDB" id="10250441at2759"/>
<organism evidence="2 3">
    <name type="scientific">Patellaria atrata CBS 101060</name>
    <dbReference type="NCBI Taxonomy" id="1346257"/>
    <lineage>
        <taxon>Eukaryota</taxon>
        <taxon>Fungi</taxon>
        <taxon>Dikarya</taxon>
        <taxon>Ascomycota</taxon>
        <taxon>Pezizomycotina</taxon>
        <taxon>Dothideomycetes</taxon>
        <taxon>Dothideomycetes incertae sedis</taxon>
        <taxon>Patellariales</taxon>
        <taxon>Patellariaceae</taxon>
        <taxon>Patellaria</taxon>
    </lineage>
</organism>
<reference evidence="2" key="1">
    <citation type="journal article" date="2020" name="Stud. Mycol.">
        <title>101 Dothideomycetes genomes: a test case for predicting lifestyles and emergence of pathogens.</title>
        <authorList>
            <person name="Haridas S."/>
            <person name="Albert R."/>
            <person name="Binder M."/>
            <person name="Bloem J."/>
            <person name="Labutti K."/>
            <person name="Salamov A."/>
            <person name="Andreopoulos B."/>
            <person name="Baker S."/>
            <person name="Barry K."/>
            <person name="Bills G."/>
            <person name="Bluhm B."/>
            <person name="Cannon C."/>
            <person name="Castanera R."/>
            <person name="Culley D."/>
            <person name="Daum C."/>
            <person name="Ezra D."/>
            <person name="Gonzalez J."/>
            <person name="Henrissat B."/>
            <person name="Kuo A."/>
            <person name="Liang C."/>
            <person name="Lipzen A."/>
            <person name="Lutzoni F."/>
            <person name="Magnuson J."/>
            <person name="Mondo S."/>
            <person name="Nolan M."/>
            <person name="Ohm R."/>
            <person name="Pangilinan J."/>
            <person name="Park H.-J."/>
            <person name="Ramirez L."/>
            <person name="Alfaro M."/>
            <person name="Sun H."/>
            <person name="Tritt A."/>
            <person name="Yoshinaga Y."/>
            <person name="Zwiers L.-H."/>
            <person name="Turgeon B."/>
            <person name="Goodwin S."/>
            <person name="Spatafora J."/>
            <person name="Crous P."/>
            <person name="Grigoriev I."/>
        </authorList>
    </citation>
    <scope>NUCLEOTIDE SEQUENCE</scope>
    <source>
        <strain evidence="2">CBS 101060</strain>
    </source>
</reference>
<dbReference type="Proteomes" id="UP000799429">
    <property type="component" value="Unassembled WGS sequence"/>
</dbReference>
<feature type="compositionally biased region" description="Polar residues" evidence="1">
    <location>
        <begin position="282"/>
        <end position="298"/>
    </location>
</feature>
<sequence>MSELPPRNLSHEGSSDASNIDIPALSPLDTAVSSYVESSSTEEELVNNEGEEVESVIGVSISRAQTRLTSTRTPAAEKAAAIEELGSEGLFPPFLDGIGQGDTSSLVHEGLPVGQSTTEPFPQSTFDGSRPELPPNNGSFATESTPRLPSPWKAGPKWDWTKAQRFDETRAALRESFNAHRRRASSGGSATEGLRKMLQFNIPSLTKGSQLLSLSSPSGTSSPRSDLPASQSSGPSFPRIKASTLPIRRSLPVGIDGSAHKYSTVLDTPKGLQSNTEKEQQTVRSDPITQSLMSSKPLESSISSTPRRSHSTLRRSISDDSLLLRRDLSRASSLGDDTRFEHVTEQVNSRLKAIKDSWQDANFKLPSLPTIPTLNFSSSKPEPHHARYSAILPKASSSSGHVYRPNRSTSSALHINSSGKSPLRKEFSMSQNGLTASTIPSHPFFNHALEQLEGDVVILGGYRGSILRSAEPPHRQLWVPIKVGLNLRKVDLEVGLNPEDEETMEEQIIPGGMLKNIGPVDIARRLFKRLRASENAKNGKLRVHEYGYDWRLSPHLLSRRFISYLEKLPNNTAGTSPKQKGVIVIAHSLGGLITRHAVNQRPDLFAGVIYAGVPNTCVNILGPLRNGDDVLLSSRVLTAQVNFTIRTSFALLPLDGKCFIDKNTREEYPVDFFDPQTWVEYRLSPCLGPPLPSLSAPNSTSIGTIINSMASVLPNIPGLTRKGSIPRTANPTAKGIAEGATRKEASSIATSNAATKASGGAPTSAGMAPQMGGSSNHNPVEQGQSTNTSISTTVTIPRDAALAYLTRTLAEIKRFKEELAFLPHLAEQNLYPPIAVIYGKSVPTVYGAKVDGREGIKRADAYDELAFASGDGVVLARAAMVPEGYPVVRGGVVSSDRGHVTLLGDLEAVGRCLGVVVGVRKGGIGLGRKENGVAEL</sequence>
<feature type="region of interest" description="Disordered" evidence="1">
    <location>
        <begin position="399"/>
        <end position="425"/>
    </location>
</feature>
<evidence type="ECO:0000256" key="1">
    <source>
        <dbReference type="SAM" id="MobiDB-lite"/>
    </source>
</evidence>
<feature type="region of interest" description="Disordered" evidence="1">
    <location>
        <begin position="262"/>
        <end position="315"/>
    </location>
</feature>
<accession>A0A9P4SIW0</accession>
<dbReference type="PANTHER" id="PTHR11440">
    <property type="entry name" value="LECITHIN-CHOLESTEROL ACYLTRANSFERASE-RELATED"/>
    <property type="match status" value="1"/>
</dbReference>
<feature type="region of interest" description="Disordered" evidence="1">
    <location>
        <begin position="209"/>
        <end position="245"/>
    </location>
</feature>
<dbReference type="Gene3D" id="3.40.50.1820">
    <property type="entry name" value="alpha/beta hydrolase"/>
    <property type="match status" value="1"/>
</dbReference>
<dbReference type="EMBL" id="MU006089">
    <property type="protein sequence ID" value="KAF2843771.1"/>
    <property type="molecule type" value="Genomic_DNA"/>
</dbReference>
<feature type="compositionally biased region" description="Polar residues" evidence="1">
    <location>
        <begin position="115"/>
        <end position="127"/>
    </location>
</feature>
<feature type="region of interest" description="Disordered" evidence="1">
    <location>
        <begin position="722"/>
        <end position="788"/>
    </location>
</feature>
<gene>
    <name evidence="2" type="ORF">M501DRAFT_924187</name>
</gene>
<dbReference type="AlphaFoldDB" id="A0A9P4SIW0"/>
<feature type="region of interest" description="Disordered" evidence="1">
    <location>
        <begin position="1"/>
        <end position="24"/>
    </location>
</feature>
<dbReference type="SUPFAM" id="SSF53474">
    <property type="entry name" value="alpha/beta-Hydrolases"/>
    <property type="match status" value="1"/>
</dbReference>
<feature type="region of interest" description="Disordered" evidence="1">
    <location>
        <begin position="115"/>
        <end position="156"/>
    </location>
</feature>
<keyword evidence="3" id="KW-1185">Reference proteome</keyword>
<feature type="compositionally biased region" description="Low complexity" evidence="1">
    <location>
        <begin position="209"/>
        <end position="227"/>
    </location>
</feature>
<feature type="compositionally biased region" description="Polar residues" evidence="1">
    <location>
        <begin position="136"/>
        <end position="147"/>
    </location>
</feature>
<protein>
    <submittedName>
        <fullName evidence="2">Uncharacterized protein</fullName>
    </submittedName>
</protein>
<evidence type="ECO:0000313" key="2">
    <source>
        <dbReference type="EMBL" id="KAF2843771.1"/>
    </source>
</evidence>
<feature type="compositionally biased region" description="Polar residues" evidence="1">
    <location>
        <begin position="399"/>
        <end position="420"/>
    </location>
</feature>
<proteinExistence type="predicted"/>
<feature type="compositionally biased region" description="Polar residues" evidence="1">
    <location>
        <begin position="772"/>
        <end position="784"/>
    </location>
</feature>
<dbReference type="InterPro" id="IPR029058">
    <property type="entry name" value="AB_hydrolase_fold"/>
</dbReference>
<comment type="caution">
    <text evidence="2">The sequence shown here is derived from an EMBL/GenBank/DDBJ whole genome shotgun (WGS) entry which is preliminary data.</text>
</comment>